<comment type="subcellular location">
    <subcellularLocation>
        <location evidence="1 12">Membrane</location>
        <topology evidence="1 12">Multi-pass membrane protein</topology>
    </subcellularLocation>
</comment>
<evidence type="ECO:0000256" key="11">
    <source>
        <dbReference type="RuleBase" id="RU004423"/>
    </source>
</evidence>
<reference evidence="14" key="3">
    <citation type="submission" date="2025-09" db="UniProtKB">
        <authorList>
            <consortium name="Ensembl"/>
        </authorList>
    </citation>
    <scope>IDENTIFICATION</scope>
</reference>
<name>H2NJ88_PONAB</name>
<evidence type="ECO:0000256" key="8">
    <source>
        <dbReference type="ARBA" id="ARBA00023136"/>
    </source>
</evidence>
<dbReference type="Ensembl" id="ENSPPYT00000006103.2">
    <property type="protein sequence ID" value="ENSPPYP00000005876.2"/>
    <property type="gene ID" value="ENSPPYG00000041200.1"/>
</dbReference>
<evidence type="ECO:0000256" key="12">
    <source>
        <dbReference type="RuleBase" id="RU004424"/>
    </source>
</evidence>
<evidence type="ECO:0000256" key="2">
    <source>
        <dbReference type="ARBA" id="ARBA00007376"/>
    </source>
</evidence>
<keyword evidence="6 13" id="KW-1133">Transmembrane helix</keyword>
<feature type="transmembrane region" description="Helical" evidence="13">
    <location>
        <begin position="185"/>
        <end position="206"/>
    </location>
</feature>
<dbReference type="InParanoid" id="H2NJ88"/>
<dbReference type="InterPro" id="IPR007960">
    <property type="entry name" value="TAS2R"/>
</dbReference>
<feature type="transmembrane region" description="Helical" evidence="13">
    <location>
        <begin position="227"/>
        <end position="248"/>
    </location>
</feature>
<dbReference type="GO" id="GO:0004930">
    <property type="term" value="F:G protein-coupled receptor activity"/>
    <property type="evidence" value="ECO:0007669"/>
    <property type="project" value="UniProtKB-KW"/>
</dbReference>
<dbReference type="GeneTree" id="ENSGT01150000286975"/>
<comment type="similarity">
    <text evidence="2 11">Belongs to the G-protein coupled receptor T2R family.</text>
</comment>
<protein>
    <recommendedName>
        <fullName evidence="12">Taste receptor type 2</fullName>
    </recommendedName>
</protein>
<dbReference type="GO" id="GO:0033038">
    <property type="term" value="F:bitter taste receptor activity"/>
    <property type="evidence" value="ECO:0007669"/>
    <property type="project" value="InterPro"/>
</dbReference>
<dbReference type="FunCoup" id="H2NJ88">
    <property type="interactions" value="169"/>
</dbReference>
<dbReference type="Pfam" id="PF05296">
    <property type="entry name" value="TAS2R"/>
    <property type="match status" value="1"/>
</dbReference>
<evidence type="ECO:0000256" key="10">
    <source>
        <dbReference type="ARBA" id="ARBA00023224"/>
    </source>
</evidence>
<dbReference type="PANTHER" id="PTHR11394:SF134">
    <property type="entry name" value="TASTE RECEPTOR TYPE 2 MEMBER 45"/>
    <property type="match status" value="1"/>
</dbReference>
<keyword evidence="4 12" id="KW-0716">Sensory transduction</keyword>
<feature type="transmembrane region" description="Helical" evidence="13">
    <location>
        <begin position="128"/>
        <end position="146"/>
    </location>
</feature>
<keyword evidence="8 12" id="KW-0472">Membrane</keyword>
<dbReference type="HOGENOM" id="CLU_072337_2_0_1"/>
<accession>H2NJ88</accession>
<dbReference type="OMA" id="CQAIRFS"/>
<evidence type="ECO:0000256" key="7">
    <source>
        <dbReference type="ARBA" id="ARBA00023040"/>
    </source>
</evidence>
<dbReference type="AlphaFoldDB" id="H2NJ88"/>
<dbReference type="Proteomes" id="UP000001595">
    <property type="component" value="Chromosome 12"/>
</dbReference>
<keyword evidence="10 12" id="KW-0807">Transducer</keyword>
<reference evidence="14" key="2">
    <citation type="submission" date="2025-08" db="UniProtKB">
        <authorList>
            <consortium name="Ensembl"/>
        </authorList>
    </citation>
    <scope>IDENTIFICATION</scope>
</reference>
<keyword evidence="15" id="KW-1185">Reference proteome</keyword>
<keyword evidence="9 12" id="KW-0675">Receptor</keyword>
<evidence type="ECO:0000256" key="9">
    <source>
        <dbReference type="ARBA" id="ARBA00023170"/>
    </source>
</evidence>
<keyword evidence="3 12" id="KW-0919">Taste</keyword>
<feature type="transmembrane region" description="Helical" evidence="13">
    <location>
        <begin position="87"/>
        <end position="108"/>
    </location>
</feature>
<keyword evidence="5 12" id="KW-0812">Transmembrane</keyword>
<dbReference type="SUPFAM" id="SSF81321">
    <property type="entry name" value="Family A G protein-coupled receptor-like"/>
    <property type="match status" value="1"/>
</dbReference>
<dbReference type="OrthoDB" id="8876749at2759"/>
<sequence>MITFLPIIFSILVVVIFVIGNFANGFIALVNSTEWVKRQKISFADQIVTALAVSRVGLLWVLLLNWYSTVLNPAFYSVELRTTAYNVWAVTGHFSNWLATSLSIFYLLKIANFSNLIFLRLKRRVKSVILVMLLGPLLFLACHLFVVNMNQIVRTKEYEGNMTWKIKLRCAMYLSDATVTMLANLVPFSVTLISFLLLICSLCKHLKKMQLRGKGSQDPSTKVHIKALQTVISFLLLCAIYFVSVIISVWSFKNLENKPVFMFCQAIGFSCSSAHPFILIWGNKKLKQTFLSVLWQVRYWVKGQKSSSP</sequence>
<dbReference type="GO" id="GO:0005886">
    <property type="term" value="C:plasma membrane"/>
    <property type="evidence" value="ECO:0007669"/>
    <property type="project" value="UniProtKB-ARBA"/>
</dbReference>
<dbReference type="GeneID" id="100440493"/>
<evidence type="ECO:0000256" key="13">
    <source>
        <dbReference type="SAM" id="Phobius"/>
    </source>
</evidence>
<evidence type="ECO:0000256" key="1">
    <source>
        <dbReference type="ARBA" id="ARBA00004141"/>
    </source>
</evidence>
<reference evidence="14 15" key="1">
    <citation type="submission" date="2008-02" db="EMBL/GenBank/DDBJ databases">
        <title>A 6x draft sequence assembly of the Pongo pygmaeus abelii genome.</title>
        <authorList>
            <person name="Wilson R.K."/>
            <person name="Mardis E."/>
        </authorList>
    </citation>
    <scope>NUCLEOTIDE SEQUENCE [LARGE SCALE GENOMIC DNA]</scope>
</reference>
<dbReference type="CDD" id="cd15027">
    <property type="entry name" value="7tm_TAS2R43-like"/>
    <property type="match status" value="1"/>
</dbReference>
<keyword evidence="7 12" id="KW-0297">G-protein coupled receptor</keyword>
<dbReference type="PANTHER" id="PTHR11394">
    <property type="entry name" value="TASTE RECEPTOR TYPE 2"/>
    <property type="match status" value="1"/>
</dbReference>
<evidence type="ECO:0000256" key="3">
    <source>
        <dbReference type="ARBA" id="ARBA00022480"/>
    </source>
</evidence>
<evidence type="ECO:0000313" key="14">
    <source>
        <dbReference type="Ensembl" id="ENSPPYP00000005876.2"/>
    </source>
</evidence>
<dbReference type="KEGG" id="pon:100440493"/>
<evidence type="ECO:0000256" key="6">
    <source>
        <dbReference type="ARBA" id="ARBA00022989"/>
    </source>
</evidence>
<dbReference type="eggNOG" id="ENOG502TE6U">
    <property type="taxonomic scope" value="Eukaryota"/>
</dbReference>
<dbReference type="RefSeq" id="XP_054382804.1">
    <property type="nucleotide sequence ID" value="XM_054526829.2"/>
</dbReference>
<dbReference type="FunFam" id="1.20.1070.10:FF:000042">
    <property type="entry name" value="Taste receptor type 2 member 7"/>
    <property type="match status" value="1"/>
</dbReference>
<dbReference type="Gene3D" id="1.20.1070.10">
    <property type="entry name" value="Rhodopsin 7-helix transmembrane proteins"/>
    <property type="match status" value="1"/>
</dbReference>
<feature type="transmembrane region" description="Helical" evidence="13">
    <location>
        <begin position="6"/>
        <end position="31"/>
    </location>
</feature>
<feature type="transmembrane region" description="Helical" evidence="13">
    <location>
        <begin position="43"/>
        <end position="67"/>
    </location>
</feature>
<evidence type="ECO:0000256" key="5">
    <source>
        <dbReference type="ARBA" id="ARBA00022692"/>
    </source>
</evidence>
<evidence type="ECO:0000313" key="15">
    <source>
        <dbReference type="Proteomes" id="UP000001595"/>
    </source>
</evidence>
<gene>
    <name evidence="14" type="primary">LOC100440493</name>
</gene>
<feature type="transmembrane region" description="Helical" evidence="13">
    <location>
        <begin position="260"/>
        <end position="281"/>
    </location>
</feature>
<evidence type="ECO:0000256" key="4">
    <source>
        <dbReference type="ARBA" id="ARBA00022606"/>
    </source>
</evidence>
<proteinExistence type="inferred from homology"/>
<organism evidence="14 15">
    <name type="scientific">Pongo abelii</name>
    <name type="common">Sumatran orangutan</name>
    <name type="synonym">Pongo pygmaeus abelii</name>
    <dbReference type="NCBI Taxonomy" id="9601"/>
    <lineage>
        <taxon>Eukaryota</taxon>
        <taxon>Metazoa</taxon>
        <taxon>Chordata</taxon>
        <taxon>Craniata</taxon>
        <taxon>Vertebrata</taxon>
        <taxon>Euteleostomi</taxon>
        <taxon>Mammalia</taxon>
        <taxon>Eutheria</taxon>
        <taxon>Euarchontoglires</taxon>
        <taxon>Primates</taxon>
        <taxon>Haplorrhini</taxon>
        <taxon>Catarrhini</taxon>
        <taxon>Hominidae</taxon>
        <taxon>Pongo</taxon>
    </lineage>
</organism>